<dbReference type="CDD" id="cd01991">
    <property type="entry name" value="Asn_synthase_B_C"/>
    <property type="match status" value="1"/>
</dbReference>
<protein>
    <submittedName>
        <fullName evidence="2">Asparagine synthase (Glutamine-hydrolysing)</fullName>
    </submittedName>
</protein>
<dbReference type="RefSeq" id="WP_177221874.1">
    <property type="nucleotide sequence ID" value="NZ_FOZV01000005.1"/>
</dbReference>
<gene>
    <name evidence="2" type="ORF">SAMN05192570_2615</name>
</gene>
<dbReference type="EMBL" id="FOZV01000005">
    <property type="protein sequence ID" value="SFS78548.1"/>
    <property type="molecule type" value="Genomic_DNA"/>
</dbReference>
<dbReference type="InterPro" id="IPR001962">
    <property type="entry name" value="Asn_synthase"/>
</dbReference>
<proteinExistence type="predicted"/>
<dbReference type="Proteomes" id="UP000198788">
    <property type="component" value="Unassembled WGS sequence"/>
</dbReference>
<evidence type="ECO:0000313" key="2">
    <source>
        <dbReference type="EMBL" id="SFS78548.1"/>
    </source>
</evidence>
<sequence length="489" mass="52831">MIGEVFVHPDAVSGGADETSDPAFAAWFARNRWGRYVILFRETDGAVRAIFRDPSGALSAHAWSAHGVRVVASSTPDWLVALAPPDISFDWVRVRELVETPFELAGPSPLDGLVSVAPGALQVVGGPSTALWTPARIAASGSLDAGAARRQLRERLDVCVTALAGRRALGMELSGGLDSSIVAGAVRALGLPVSLALNTRAHEPETDERRFARPVAERIGASLTERLREETPWSAEAFEATAGDPLPSQNGRDLANDLAVSNACRETGVEVLLTGKGGDALFFQTPTPLVFADLWWTQPFRSLFSAHLPGVARWTRSSTWSLLRAAIESRRKPAPDDLPPAKRLQIGAISSGLAYYSACRRLETVDMVHPLMAQPLVEWGLRTPVPLLAPAGRERGLAREAFADRIPAAVATRRDKADYAACFNRQAARNLPFLRAYLLDGRLAAEGVLDRAAMEAHLNEDALRWRGGAAQILAAVSVEAWVRRWMGRV</sequence>
<reference evidence="3" key="1">
    <citation type="submission" date="2016-10" db="EMBL/GenBank/DDBJ databases">
        <authorList>
            <person name="Varghese N."/>
            <person name="Submissions S."/>
        </authorList>
    </citation>
    <scope>NUCLEOTIDE SEQUENCE [LARGE SCALE GENOMIC DNA]</scope>
    <source>
        <strain evidence="3">CGMCC 1.10683</strain>
    </source>
</reference>
<accession>A0A1I6SP22</accession>
<evidence type="ECO:0000259" key="1">
    <source>
        <dbReference type="Pfam" id="PF00733"/>
    </source>
</evidence>
<dbReference type="SUPFAM" id="SSF52402">
    <property type="entry name" value="Adenine nucleotide alpha hydrolases-like"/>
    <property type="match status" value="1"/>
</dbReference>
<dbReference type="GO" id="GO:0004066">
    <property type="term" value="F:asparagine synthase (glutamine-hydrolyzing) activity"/>
    <property type="evidence" value="ECO:0007669"/>
    <property type="project" value="InterPro"/>
</dbReference>
<dbReference type="GO" id="GO:0006529">
    <property type="term" value="P:asparagine biosynthetic process"/>
    <property type="evidence" value="ECO:0007669"/>
    <property type="project" value="InterPro"/>
</dbReference>
<evidence type="ECO:0000313" key="3">
    <source>
        <dbReference type="Proteomes" id="UP000198788"/>
    </source>
</evidence>
<dbReference type="Gene3D" id="3.40.50.620">
    <property type="entry name" value="HUPs"/>
    <property type="match status" value="1"/>
</dbReference>
<dbReference type="InterPro" id="IPR014729">
    <property type="entry name" value="Rossmann-like_a/b/a_fold"/>
</dbReference>
<name>A0A1I6SP22_9CAUL</name>
<dbReference type="AlphaFoldDB" id="A0A1I6SP22"/>
<keyword evidence="3" id="KW-1185">Reference proteome</keyword>
<organism evidence="2 3">
    <name type="scientific">Brevundimonas viscosa</name>
    <dbReference type="NCBI Taxonomy" id="871741"/>
    <lineage>
        <taxon>Bacteria</taxon>
        <taxon>Pseudomonadati</taxon>
        <taxon>Pseudomonadota</taxon>
        <taxon>Alphaproteobacteria</taxon>
        <taxon>Caulobacterales</taxon>
        <taxon>Caulobacteraceae</taxon>
        <taxon>Brevundimonas</taxon>
    </lineage>
</organism>
<dbReference type="STRING" id="871741.SAMN05192570_2615"/>
<feature type="domain" description="Asparagine synthetase" evidence="1">
    <location>
        <begin position="152"/>
        <end position="482"/>
    </location>
</feature>
<dbReference type="Pfam" id="PF00733">
    <property type="entry name" value="Asn_synthase"/>
    <property type="match status" value="1"/>
</dbReference>